<evidence type="ECO:0000313" key="5">
    <source>
        <dbReference type="Proteomes" id="UP001152320"/>
    </source>
</evidence>
<dbReference type="Gene3D" id="3.30.1120.90">
    <property type="entry name" value="Nucleosome assembly protein"/>
    <property type="match status" value="1"/>
</dbReference>
<name>A0A9Q1HBB0_HOLLE</name>
<keyword evidence="5" id="KW-1185">Reference proteome</keyword>
<dbReference type="EMBL" id="JAIZAY010000007">
    <property type="protein sequence ID" value="KAJ8039016.1"/>
    <property type="molecule type" value="Genomic_DNA"/>
</dbReference>
<dbReference type="Pfam" id="PF00956">
    <property type="entry name" value="NAP"/>
    <property type="match status" value="1"/>
</dbReference>
<proteinExistence type="inferred from homology"/>
<dbReference type="Gene3D" id="1.20.5.1500">
    <property type="match status" value="1"/>
</dbReference>
<dbReference type="OrthoDB" id="19419at2759"/>
<evidence type="ECO:0000256" key="2">
    <source>
        <dbReference type="RuleBase" id="RU003876"/>
    </source>
</evidence>
<evidence type="ECO:0000313" key="4">
    <source>
        <dbReference type="EMBL" id="KAJ8039016.1"/>
    </source>
</evidence>
<feature type="region of interest" description="Disordered" evidence="3">
    <location>
        <begin position="1"/>
        <end position="33"/>
    </location>
</feature>
<feature type="compositionally biased region" description="Basic and acidic residues" evidence="3">
    <location>
        <begin position="9"/>
        <end position="23"/>
    </location>
</feature>
<evidence type="ECO:0000256" key="3">
    <source>
        <dbReference type="SAM" id="MobiDB-lite"/>
    </source>
</evidence>
<organism evidence="4 5">
    <name type="scientific">Holothuria leucospilota</name>
    <name type="common">Black long sea cucumber</name>
    <name type="synonym">Mertensiothuria leucospilota</name>
    <dbReference type="NCBI Taxonomy" id="206669"/>
    <lineage>
        <taxon>Eukaryota</taxon>
        <taxon>Metazoa</taxon>
        <taxon>Echinodermata</taxon>
        <taxon>Eleutherozoa</taxon>
        <taxon>Echinozoa</taxon>
        <taxon>Holothuroidea</taxon>
        <taxon>Aspidochirotacea</taxon>
        <taxon>Aspidochirotida</taxon>
        <taxon>Holothuriidae</taxon>
        <taxon>Holothuria</taxon>
    </lineage>
</organism>
<dbReference type="AlphaFoldDB" id="A0A9Q1HBB0"/>
<dbReference type="PANTHER" id="PTHR11875">
    <property type="entry name" value="TESTIS-SPECIFIC Y-ENCODED PROTEIN"/>
    <property type="match status" value="1"/>
</dbReference>
<dbReference type="FunFam" id="3.30.1120.90:FF:000002">
    <property type="entry name" value="Testis-specific Y-encoded-like protein 2"/>
    <property type="match status" value="1"/>
</dbReference>
<evidence type="ECO:0000256" key="1">
    <source>
        <dbReference type="ARBA" id="ARBA00009947"/>
    </source>
</evidence>
<protein>
    <submittedName>
        <fullName evidence="4">Protein SET</fullName>
    </submittedName>
</protein>
<dbReference type="SUPFAM" id="SSF143113">
    <property type="entry name" value="NAP-like"/>
    <property type="match status" value="1"/>
</dbReference>
<feature type="region of interest" description="Disordered" evidence="3">
    <location>
        <begin position="154"/>
        <end position="189"/>
    </location>
</feature>
<comment type="similarity">
    <text evidence="1 2">Belongs to the nucleosome assembly protein (NAP) family.</text>
</comment>
<sequence>MSTPAPAKVRKEEPKNNGQKKEEIEGELSNDTQEAIREIDNVQSEIDELNEKASEEILHVEQKYNKLRQPHFERRAKLIDKIQNFWVTVFLNHPQVSMLLNEDDEEALLYMTKVEVQEFEDIKSGYRIKLHFTQNPYFENDVICKEFHLNDTGDPTSKSTPIRWKPGKDLTKMNTIPPGQKAGEKRQHTENESFFSWFTDHSEMGADELGEVVKEDIWPNPLQYYMMPTGGDRDSDLGLDELEDIESDGEDGDDDDDDDEDDEEPGQDDEGDEEDDEDDDEEEDPEGDEGDDPDEEGEGDGDEEEEN</sequence>
<dbReference type="InterPro" id="IPR002164">
    <property type="entry name" value="NAP_family"/>
</dbReference>
<gene>
    <name evidence="4" type="ORF">HOLleu_16599</name>
</gene>
<dbReference type="InterPro" id="IPR037231">
    <property type="entry name" value="NAP-like_sf"/>
</dbReference>
<dbReference type="Proteomes" id="UP001152320">
    <property type="component" value="Chromosome 7"/>
</dbReference>
<dbReference type="GO" id="GO:0005634">
    <property type="term" value="C:nucleus"/>
    <property type="evidence" value="ECO:0007669"/>
    <property type="project" value="InterPro"/>
</dbReference>
<comment type="caution">
    <text evidence="4">The sequence shown here is derived from an EMBL/GenBank/DDBJ whole genome shotgun (WGS) entry which is preliminary data.</text>
</comment>
<accession>A0A9Q1HBB0</accession>
<dbReference type="GO" id="GO:0006334">
    <property type="term" value="P:nucleosome assembly"/>
    <property type="evidence" value="ECO:0007669"/>
    <property type="project" value="InterPro"/>
</dbReference>
<reference evidence="4" key="1">
    <citation type="submission" date="2021-10" db="EMBL/GenBank/DDBJ databases">
        <title>Tropical sea cucumber genome reveals ecological adaptation and Cuvierian tubules defense mechanism.</title>
        <authorList>
            <person name="Chen T."/>
        </authorList>
    </citation>
    <scope>NUCLEOTIDE SEQUENCE</scope>
    <source>
        <strain evidence="4">Nanhai2018</strain>
        <tissue evidence="4">Muscle</tissue>
    </source>
</reference>
<feature type="region of interest" description="Disordered" evidence="3">
    <location>
        <begin position="243"/>
        <end position="307"/>
    </location>
</feature>